<feature type="signal peptide" evidence="2">
    <location>
        <begin position="1"/>
        <end position="18"/>
    </location>
</feature>
<dbReference type="RefSeq" id="WP_087401574.1">
    <property type="nucleotide sequence ID" value="NZ_NFHB01000003.1"/>
</dbReference>
<keyword evidence="1" id="KW-1133">Transmembrane helix</keyword>
<dbReference type="OrthoDB" id="1046362at2"/>
<dbReference type="eggNOG" id="COG1595">
    <property type="taxonomic scope" value="Bacteria"/>
</dbReference>
<dbReference type="InterPro" id="IPR011990">
    <property type="entry name" value="TPR-like_helical_dom_sf"/>
</dbReference>
<dbReference type="Proteomes" id="UP000195772">
    <property type="component" value="Unassembled WGS sequence"/>
</dbReference>
<accession>A0A1Y3QVU6</accession>
<evidence type="ECO:0000313" key="4">
    <source>
        <dbReference type="Proteomes" id="UP000195772"/>
    </source>
</evidence>
<feature type="chain" id="PRO_5013322734" description="Tetratricopeptide repeat protein" evidence="2">
    <location>
        <begin position="19"/>
        <end position="537"/>
    </location>
</feature>
<evidence type="ECO:0000313" key="3">
    <source>
        <dbReference type="EMBL" id="OUN03811.1"/>
    </source>
</evidence>
<dbReference type="AlphaFoldDB" id="A0A1Y3QVU6"/>
<evidence type="ECO:0000256" key="2">
    <source>
        <dbReference type="SAM" id="SignalP"/>
    </source>
</evidence>
<protein>
    <recommendedName>
        <fullName evidence="5">Tetratricopeptide repeat protein</fullName>
    </recommendedName>
</protein>
<proteinExistence type="predicted"/>
<reference evidence="4" key="1">
    <citation type="submission" date="2017-04" db="EMBL/GenBank/DDBJ databases">
        <title>Function of individual gut microbiota members based on whole genome sequencing of pure cultures obtained from chicken caecum.</title>
        <authorList>
            <person name="Medvecky M."/>
            <person name="Cejkova D."/>
            <person name="Polansky O."/>
            <person name="Karasova D."/>
            <person name="Kubasova T."/>
            <person name="Cizek A."/>
            <person name="Rychlik I."/>
        </authorList>
    </citation>
    <scope>NUCLEOTIDE SEQUENCE [LARGE SCALE GENOMIC DNA]</scope>
    <source>
        <strain evidence="4">An90</strain>
    </source>
</reference>
<dbReference type="Gene3D" id="1.25.40.10">
    <property type="entry name" value="Tetratricopeptide repeat domain"/>
    <property type="match status" value="1"/>
</dbReference>
<dbReference type="EMBL" id="NFHB01000003">
    <property type="protein sequence ID" value="OUN03811.1"/>
    <property type="molecule type" value="Genomic_DNA"/>
</dbReference>
<feature type="transmembrane region" description="Helical" evidence="1">
    <location>
        <begin position="368"/>
        <end position="388"/>
    </location>
</feature>
<gene>
    <name evidence="3" type="ORF">B5G41_04925</name>
</gene>
<name>A0A1Y3QVU6_9BACT</name>
<keyword evidence="1" id="KW-0812">Transmembrane</keyword>
<evidence type="ECO:0000256" key="1">
    <source>
        <dbReference type="SAM" id="Phobius"/>
    </source>
</evidence>
<keyword evidence="1" id="KW-0472">Membrane</keyword>
<organism evidence="3 4">
    <name type="scientific">Alistipes onderdonkii</name>
    <dbReference type="NCBI Taxonomy" id="328813"/>
    <lineage>
        <taxon>Bacteria</taxon>
        <taxon>Pseudomonadati</taxon>
        <taxon>Bacteroidota</taxon>
        <taxon>Bacteroidia</taxon>
        <taxon>Bacteroidales</taxon>
        <taxon>Rikenellaceae</taxon>
        <taxon>Alistipes</taxon>
    </lineage>
</organism>
<dbReference type="SUPFAM" id="SSF48452">
    <property type="entry name" value="TPR-like"/>
    <property type="match status" value="2"/>
</dbReference>
<keyword evidence="2" id="KW-0732">Signal</keyword>
<dbReference type="eggNOG" id="COG0457">
    <property type="taxonomic scope" value="Bacteria"/>
</dbReference>
<comment type="caution">
    <text evidence="3">The sequence shown here is derived from an EMBL/GenBank/DDBJ whole genome shotgun (WGS) entry which is preliminary data.</text>
</comment>
<evidence type="ECO:0008006" key="5">
    <source>
        <dbReference type="Google" id="ProtNLM"/>
    </source>
</evidence>
<sequence length="537" mass="61994">MYCVRFAILFLLCLPATGCQPIPEAVPHAEAIVMEHPDSAVRLLQGIPAPAKNLSRRNFARYALISTQARWLAGENMFGDTLSDVALAYYSTHTKDFARVHKAYYYAAKIANLRHQPEIAMSLLLNSRQALPAAGEWQRHYVVETWLGVFCGEQRLFEEKIGHAMRAYAYADSLDRDGWRCISLGDIAHAYMGLGKYDSMEYYALKALRLAEEKGITENTSQKWAMLIENALRRGDYAAAEEYWKRGYEFAPEWARFSWIKTKAEIYNKQGRYGMALRMIDSSRLMCADTSDLTARALWAFHASEAYEGLGQAKKSLEALKYYCSLRDSLEDDIHSADVLHIRELWQYEHLKARNTALEGQKQLRERLAYRTILACGAILLLGAWLGMRIWHRTKLREIVQQKRLMKQANELDEMRRKEEQLRTAFFRQLNSRFIAQVKQAGESKKCRMSDEDWKTIYTHADAVFDNFTVRLRQRFPSLNEEDIRYCCMVRMHLSQAEIAGVVCLEKDSVKKRLKRIRTEKLASAKGATLEDVLSKL</sequence>